<dbReference type="AlphaFoldDB" id="A0A2P8A926"/>
<feature type="transmembrane region" description="Helical" evidence="10">
    <location>
        <begin position="141"/>
        <end position="163"/>
    </location>
</feature>
<feature type="transmembrane region" description="Helical" evidence="10">
    <location>
        <begin position="745"/>
        <end position="765"/>
    </location>
</feature>
<feature type="transmembrane region" description="Helical" evidence="10">
    <location>
        <begin position="605"/>
        <end position="634"/>
    </location>
</feature>
<evidence type="ECO:0000256" key="5">
    <source>
        <dbReference type="ARBA" id="ARBA00022989"/>
    </source>
</evidence>
<feature type="compositionally biased region" description="Basic residues" evidence="9">
    <location>
        <begin position="846"/>
        <end position="857"/>
    </location>
</feature>
<evidence type="ECO:0000259" key="11">
    <source>
        <dbReference type="Pfam" id="PF01545"/>
    </source>
</evidence>
<dbReference type="NCBIfam" id="TIGR01297">
    <property type="entry name" value="CDF"/>
    <property type="match status" value="1"/>
</dbReference>
<sequence length="924" mass="99382">MASGYALPHGGGHKHARGQQTLPTLNGSHSSPYIQEDGVSDLVCNGAASNGHTGLHSQKLPMRGRLLRGNSDLGRPAGAPSSSADKSSILQELLSGILIPLLYILTSCIYAEKSFQQTAKEELDASIGADKQAAYATESPLTIASLLTAVTLVLCGVVGHVSAPQASSERRKKSDPSSRGADMSNFKASSRLQPVLKTSLSIGLPLYASILLGGPRTGLAILAAIASGSRSSSTGQSQLSRIFQHNLGLCVALAANAVLDFAGYTSTTSWHNLGIGYVALTTSIFALKPTFQSAPTVRFKASPMMGTYPGGEKVPIVSSLPDFIATRAAADLTVAAGAVLLVLVLSSCALVGSIPQLSGISLFVFALTAVTSILVMFFARTDALQSRKKLGLAVGSTLSAGFLAMLNLPTLTLLLVNLGLMTLVAMAAVYDSPTTTLTSASDNTTVHTGHKHHHGKVSFLTAFLLSRVNRGSLIYDILSEKDSRRIAYFTCLNFAFMLVQGFYAWVSGSLGLLSDTVHMFFDCLALIIGLAASVASKWPTSPEKPYGWGKLNTLAGFGNGVFLMLVSVEFVWGAIEGIMEGTELRRVEELLVSTWSVFWPSDMHMLVMIMVMVMVMVIVMVMVMVIVMVTAMVIRMPILTHITTIRTRTSVMITRTRTSDTTILTHMPATTIHTQTPATVTRIRMLTMATLTAIRTPMNMITPILIHTIITIMSTHILTLIPTAGQDPSLAHPHHGHENDNMHGIYLHIAADAGGSLAVIISTTLTLWKPWYLWDPLATILIAILIFMAAVPLVQQSAKKLLLVIPEDLEYELKNALHDLVTIRGVTGFAAPRFWVEDKEGDDGHGHHHHGHSHSHSHAHEEEEQKPKLLGVIHIFASRAASTDDVRERSIQFFRDRGMEVVVQVEREGEGRCWCGGGVGDKQS</sequence>
<keyword evidence="8" id="KW-0256">Endoplasmic reticulum</keyword>
<dbReference type="OrthoDB" id="78669at2759"/>
<feature type="domain" description="Cation efflux protein transmembrane" evidence="11">
    <location>
        <begin position="488"/>
        <end position="802"/>
    </location>
</feature>
<reference evidence="12 13" key="1">
    <citation type="submission" date="2017-05" db="EMBL/GenBank/DDBJ databases">
        <title>Draft genome sequence of Elsinoe australis.</title>
        <authorList>
            <person name="Cheng Q."/>
        </authorList>
    </citation>
    <scope>NUCLEOTIDE SEQUENCE [LARGE SCALE GENOMIC DNA]</scope>
    <source>
        <strain evidence="12 13">NL1</strain>
    </source>
</reference>
<evidence type="ECO:0000256" key="9">
    <source>
        <dbReference type="SAM" id="MobiDB-lite"/>
    </source>
</evidence>
<keyword evidence="3 8" id="KW-0813">Transport</keyword>
<comment type="function">
    <text evidence="8">Functions as a zinc transporter.</text>
</comment>
<feature type="region of interest" description="Disordered" evidence="9">
    <location>
        <begin position="66"/>
        <end position="85"/>
    </location>
</feature>
<dbReference type="Pfam" id="PF01545">
    <property type="entry name" value="Cation_efflux"/>
    <property type="match status" value="1"/>
</dbReference>
<dbReference type="GO" id="GO:0005385">
    <property type="term" value="F:zinc ion transmembrane transporter activity"/>
    <property type="evidence" value="ECO:0007669"/>
    <property type="project" value="UniProtKB-UniRule"/>
</dbReference>
<feature type="transmembrane region" description="Helical" evidence="10">
    <location>
        <begin position="704"/>
        <end position="725"/>
    </location>
</feature>
<dbReference type="InterPro" id="IPR058533">
    <property type="entry name" value="Cation_efflux_TM"/>
</dbReference>
<feature type="region of interest" description="Disordered" evidence="9">
    <location>
        <begin position="165"/>
        <end position="184"/>
    </location>
</feature>
<feature type="transmembrane region" description="Helical" evidence="10">
    <location>
        <begin position="517"/>
        <end position="535"/>
    </location>
</feature>
<gene>
    <name evidence="12" type="ORF">B9Z65_6562</name>
</gene>
<comment type="subcellular location">
    <subcellularLocation>
        <location evidence="8">Endoplasmic reticulum membrane</location>
        <topology evidence="8">Multi-pass membrane protein</topology>
    </subcellularLocation>
    <subcellularLocation>
        <location evidence="1">Membrane</location>
        <topology evidence="1">Multi-pass membrane protein</topology>
    </subcellularLocation>
</comment>
<comment type="caution">
    <text evidence="12">The sequence shown here is derived from an EMBL/GenBank/DDBJ whole genome shotgun (WGS) entry which is preliminary data.</text>
</comment>
<feature type="region of interest" description="Disordered" evidence="9">
    <location>
        <begin position="1"/>
        <end position="31"/>
    </location>
</feature>
<dbReference type="SUPFAM" id="SSF161111">
    <property type="entry name" value="Cation efflux protein transmembrane domain-like"/>
    <property type="match status" value="1"/>
</dbReference>
<dbReference type="GO" id="GO:1904257">
    <property type="term" value="P:zinc ion import into Golgi lumen"/>
    <property type="evidence" value="ECO:0007669"/>
    <property type="project" value="TreeGrafter"/>
</dbReference>
<feature type="transmembrane region" description="Helical" evidence="10">
    <location>
        <begin position="332"/>
        <end position="354"/>
    </location>
</feature>
<proteinExistence type="inferred from homology"/>
<feature type="transmembrane region" description="Helical" evidence="10">
    <location>
        <begin position="360"/>
        <end position="378"/>
    </location>
</feature>
<evidence type="ECO:0000256" key="8">
    <source>
        <dbReference type="RuleBase" id="RU369017"/>
    </source>
</evidence>
<feature type="transmembrane region" description="Helical" evidence="10">
    <location>
        <begin position="556"/>
        <end position="575"/>
    </location>
</feature>
<dbReference type="PANTHER" id="PTHR45755">
    <property type="match status" value="1"/>
</dbReference>
<comment type="similarity">
    <text evidence="2 8">Belongs to the cation diffusion facilitator (CDF) transporter (TC 2.A.4) family. SLC30A subfamily.</text>
</comment>
<dbReference type="GO" id="GO:0005794">
    <property type="term" value="C:Golgi apparatus"/>
    <property type="evidence" value="ECO:0007669"/>
    <property type="project" value="TreeGrafter"/>
</dbReference>
<dbReference type="GO" id="GO:0031410">
    <property type="term" value="C:cytoplasmic vesicle"/>
    <property type="evidence" value="ECO:0007669"/>
    <property type="project" value="TreeGrafter"/>
</dbReference>
<keyword evidence="13" id="KW-1185">Reference proteome</keyword>
<dbReference type="GO" id="GO:0006882">
    <property type="term" value="P:intracellular zinc ion homeostasis"/>
    <property type="evidence" value="ECO:0007669"/>
    <property type="project" value="InterPro"/>
</dbReference>
<feature type="compositionally biased region" description="Polar residues" evidence="9">
    <location>
        <begin position="18"/>
        <end position="31"/>
    </location>
</feature>
<dbReference type="STRING" id="40998.A0A2P8A926"/>
<feature type="transmembrane region" description="Helical" evidence="10">
    <location>
        <begin position="93"/>
        <end position="111"/>
    </location>
</feature>
<protein>
    <recommendedName>
        <fullName evidence="8">Zinc transporter</fullName>
    </recommendedName>
</protein>
<accession>A0A2P8A926</accession>
<dbReference type="InterPro" id="IPR002524">
    <property type="entry name" value="Cation_efflux"/>
</dbReference>
<evidence type="ECO:0000256" key="10">
    <source>
        <dbReference type="SAM" id="Phobius"/>
    </source>
</evidence>
<evidence type="ECO:0000256" key="6">
    <source>
        <dbReference type="ARBA" id="ARBA00023065"/>
    </source>
</evidence>
<dbReference type="Gene3D" id="1.20.1510.10">
    <property type="entry name" value="Cation efflux protein transmembrane domain"/>
    <property type="match status" value="1"/>
</dbReference>
<evidence type="ECO:0000313" key="13">
    <source>
        <dbReference type="Proteomes" id="UP000243723"/>
    </source>
</evidence>
<feature type="transmembrane region" description="Helical" evidence="10">
    <location>
        <begin position="772"/>
        <end position="794"/>
    </location>
</feature>
<dbReference type="EMBL" id="NHZQ01000060">
    <property type="protein sequence ID" value="PSK56938.1"/>
    <property type="molecule type" value="Genomic_DNA"/>
</dbReference>
<organism evidence="12 13">
    <name type="scientific">Elsinoe australis</name>
    <dbReference type="NCBI Taxonomy" id="40998"/>
    <lineage>
        <taxon>Eukaryota</taxon>
        <taxon>Fungi</taxon>
        <taxon>Dikarya</taxon>
        <taxon>Ascomycota</taxon>
        <taxon>Pezizomycotina</taxon>
        <taxon>Dothideomycetes</taxon>
        <taxon>Dothideomycetidae</taxon>
        <taxon>Myriangiales</taxon>
        <taxon>Elsinoaceae</taxon>
        <taxon>Elsinoe</taxon>
    </lineage>
</organism>
<dbReference type="PANTHER" id="PTHR45755:SF4">
    <property type="entry name" value="ZINC TRANSPORTER 7"/>
    <property type="match status" value="1"/>
</dbReference>
<evidence type="ECO:0000256" key="1">
    <source>
        <dbReference type="ARBA" id="ARBA00004141"/>
    </source>
</evidence>
<keyword evidence="7 10" id="KW-0472">Membrane</keyword>
<evidence type="ECO:0000256" key="2">
    <source>
        <dbReference type="ARBA" id="ARBA00008873"/>
    </source>
</evidence>
<dbReference type="Proteomes" id="UP000243723">
    <property type="component" value="Unassembled WGS sequence"/>
</dbReference>
<dbReference type="InterPro" id="IPR027469">
    <property type="entry name" value="Cation_efflux_TMD_sf"/>
</dbReference>
<dbReference type="GO" id="GO:0005789">
    <property type="term" value="C:endoplasmic reticulum membrane"/>
    <property type="evidence" value="ECO:0007669"/>
    <property type="project" value="UniProtKB-SubCell"/>
</dbReference>
<keyword evidence="4 10" id="KW-0812">Transmembrane</keyword>
<evidence type="ECO:0000256" key="4">
    <source>
        <dbReference type="ARBA" id="ARBA00022692"/>
    </source>
</evidence>
<feature type="region of interest" description="Disordered" evidence="9">
    <location>
        <begin position="840"/>
        <end position="863"/>
    </location>
</feature>
<keyword evidence="5 10" id="KW-1133">Transmembrane helix</keyword>
<name>A0A2P8A926_9PEZI</name>
<keyword evidence="6 8" id="KW-0406">Ion transport</keyword>
<dbReference type="InterPro" id="IPR045316">
    <property type="entry name" value="Msc2-like"/>
</dbReference>
<feature type="transmembrane region" description="Helical" evidence="10">
    <location>
        <begin position="390"/>
        <end position="406"/>
    </location>
</feature>
<feature type="transmembrane region" description="Helical" evidence="10">
    <location>
        <begin position="247"/>
        <end position="264"/>
    </location>
</feature>
<feature type="transmembrane region" description="Helical" evidence="10">
    <location>
        <begin position="486"/>
        <end position="505"/>
    </location>
</feature>
<evidence type="ECO:0000256" key="3">
    <source>
        <dbReference type="ARBA" id="ARBA00022448"/>
    </source>
</evidence>
<feature type="transmembrane region" description="Helical" evidence="10">
    <location>
        <begin position="206"/>
        <end position="226"/>
    </location>
</feature>
<evidence type="ECO:0000256" key="7">
    <source>
        <dbReference type="ARBA" id="ARBA00023136"/>
    </source>
</evidence>
<evidence type="ECO:0000313" key="12">
    <source>
        <dbReference type="EMBL" id="PSK56938.1"/>
    </source>
</evidence>